<protein>
    <submittedName>
        <fullName evidence="11">Tetratricopeptide repeat protein</fullName>
    </submittedName>
</protein>
<evidence type="ECO:0000313" key="11">
    <source>
        <dbReference type="EMBL" id="NLR91919.1"/>
    </source>
</evidence>
<evidence type="ECO:0000313" key="12">
    <source>
        <dbReference type="Proteomes" id="UP000585050"/>
    </source>
</evidence>
<accession>A0A7X8SKJ0</accession>
<keyword evidence="8" id="KW-0812">Transmembrane</keyword>
<dbReference type="GO" id="GO:0003677">
    <property type="term" value="F:DNA binding"/>
    <property type="evidence" value="ECO:0007669"/>
    <property type="project" value="InterPro"/>
</dbReference>
<keyword evidence="4 6" id="KW-0802">TPR repeat</keyword>
<evidence type="ECO:0000256" key="2">
    <source>
        <dbReference type="ARBA" id="ARBA00022490"/>
    </source>
</evidence>
<evidence type="ECO:0000256" key="1">
    <source>
        <dbReference type="ARBA" id="ARBA00004496"/>
    </source>
</evidence>
<dbReference type="PROSITE" id="PS50005">
    <property type="entry name" value="TPR"/>
    <property type="match status" value="2"/>
</dbReference>
<keyword evidence="9" id="KW-0732">Signal</keyword>
<dbReference type="InterPro" id="IPR011990">
    <property type="entry name" value="TPR-like_helical_dom_sf"/>
</dbReference>
<dbReference type="Proteomes" id="UP000585050">
    <property type="component" value="Unassembled WGS sequence"/>
</dbReference>
<keyword evidence="8" id="KW-0472">Membrane</keyword>
<dbReference type="InterPro" id="IPR036388">
    <property type="entry name" value="WH-like_DNA-bd_sf"/>
</dbReference>
<feature type="repeat" description="TPR" evidence="6">
    <location>
        <begin position="355"/>
        <end position="388"/>
    </location>
</feature>
<keyword evidence="7" id="KW-0175">Coiled coil</keyword>
<proteinExistence type="inferred from homology"/>
<sequence length="669" mass="77194">MMTIKKTLLFFYLLFTSCILCCPLYAQSAQEPIFEQLLTLDSLLSINKYEAVKKGLKDFSPEQISEKDTPSKVLYYRMLGELKENESKQEESIVAYEHLLEISSESLDAKIALIQAKGINDLGIAYAQIGELEKAKRAHFQSLALYNKYNDPQGGSFNYGNLSIIYKELKQLDSALYCLGEATKMAKLAQDTLGMGYHSLSHGILLIDNNEPVDGLAELNYAYHIFHLMKNEKMKQYTNRIRAGAYKSINDYSTAQSLLFTSRTYYQSVGDTKRLGQTDLSLAEVYFHLQELDSGYQFVQEGIEAFDSVRYVKGLVKGYHLFGEYYARKNSYDQAIKNYKKSLTLSENKYKGMMANSLLAMGSIYLQQGKINEAQKYAKEAFKVSNGSLSEGSERNYYDVMYETSKKQGNIREALHYLEILDQKKSETFNQERANEIARIEYKSKLILEKERLEMEKRQAFENLQNELAREQIILQAIIVGVVLILIILFVLYRSYQLKKQANLNLVRKNVEINELRISEKELAEETLALKERELATTTMLSHERNTLLEQLNEQITALSGKVDETIVPEIKEIKKTIKLNLSEDSWQSFTYQFEKVHPRFFDKLKTRYPSLTQRDLKICAYLRVGMERKEIATVSNMSPEAVKKSLYRIKKKMELTAEENLREFVIAI</sequence>
<reference evidence="11 12" key="1">
    <citation type="submission" date="2020-04" db="EMBL/GenBank/DDBJ databases">
        <title>Flammeovirga sp. SR4, a novel species isolated from seawater.</title>
        <authorList>
            <person name="Wang X."/>
        </authorList>
    </citation>
    <scope>NUCLEOTIDE SEQUENCE [LARGE SCALE GENOMIC DNA]</scope>
    <source>
        <strain evidence="11 12">SR4</strain>
    </source>
</reference>
<evidence type="ECO:0000256" key="9">
    <source>
        <dbReference type="SAM" id="SignalP"/>
    </source>
</evidence>
<keyword evidence="3" id="KW-0677">Repeat</keyword>
<keyword evidence="8" id="KW-1133">Transmembrane helix</keyword>
<name>A0A7X8SKJ0_9BACT</name>
<feature type="transmembrane region" description="Helical" evidence="8">
    <location>
        <begin position="473"/>
        <end position="493"/>
    </location>
</feature>
<dbReference type="SMART" id="SM00028">
    <property type="entry name" value="TPR"/>
    <property type="match status" value="4"/>
</dbReference>
<feature type="signal peptide" evidence="9">
    <location>
        <begin position="1"/>
        <end position="28"/>
    </location>
</feature>
<dbReference type="InterPro" id="IPR000792">
    <property type="entry name" value="Tscrpt_reg_LuxR_C"/>
</dbReference>
<dbReference type="SUPFAM" id="SSF46894">
    <property type="entry name" value="C-terminal effector domain of the bipartite response regulators"/>
    <property type="match status" value="1"/>
</dbReference>
<feature type="coiled-coil region" evidence="7">
    <location>
        <begin position="443"/>
        <end position="470"/>
    </location>
</feature>
<dbReference type="RefSeq" id="WP_168882630.1">
    <property type="nucleotide sequence ID" value="NZ_JABAIL010000003.1"/>
</dbReference>
<evidence type="ECO:0000256" key="3">
    <source>
        <dbReference type="ARBA" id="ARBA00022737"/>
    </source>
</evidence>
<comment type="caution">
    <text evidence="11">The sequence shown here is derived from an EMBL/GenBank/DDBJ whole genome shotgun (WGS) entry which is preliminary data.</text>
</comment>
<gene>
    <name evidence="11" type="ORF">HGP29_11910</name>
</gene>
<dbReference type="InterPro" id="IPR051476">
    <property type="entry name" value="Bac_ResReg_Asp_Phosphatase"/>
</dbReference>
<dbReference type="Pfam" id="PF00196">
    <property type="entry name" value="GerE"/>
    <property type="match status" value="1"/>
</dbReference>
<evidence type="ECO:0000256" key="7">
    <source>
        <dbReference type="SAM" id="Coils"/>
    </source>
</evidence>
<feature type="repeat" description="TPR" evidence="6">
    <location>
        <begin position="316"/>
        <end position="349"/>
    </location>
</feature>
<dbReference type="SUPFAM" id="SSF48452">
    <property type="entry name" value="TPR-like"/>
    <property type="match status" value="2"/>
</dbReference>
<dbReference type="PANTHER" id="PTHR46630">
    <property type="entry name" value="TETRATRICOPEPTIDE REPEAT PROTEIN 29"/>
    <property type="match status" value="1"/>
</dbReference>
<dbReference type="Pfam" id="PF13424">
    <property type="entry name" value="TPR_12"/>
    <property type="match status" value="1"/>
</dbReference>
<dbReference type="Gene3D" id="1.25.40.10">
    <property type="entry name" value="Tetratricopeptide repeat domain"/>
    <property type="match status" value="2"/>
</dbReference>
<evidence type="ECO:0000256" key="4">
    <source>
        <dbReference type="ARBA" id="ARBA00022803"/>
    </source>
</evidence>
<comment type="subcellular location">
    <subcellularLocation>
        <location evidence="1">Cytoplasm</location>
    </subcellularLocation>
</comment>
<evidence type="ECO:0000259" key="10">
    <source>
        <dbReference type="Pfam" id="PF00196"/>
    </source>
</evidence>
<dbReference type="EMBL" id="JABAIL010000003">
    <property type="protein sequence ID" value="NLR91919.1"/>
    <property type="molecule type" value="Genomic_DNA"/>
</dbReference>
<organism evidence="11 12">
    <name type="scientific">Flammeovirga agarivorans</name>
    <dbReference type="NCBI Taxonomy" id="2726742"/>
    <lineage>
        <taxon>Bacteria</taxon>
        <taxon>Pseudomonadati</taxon>
        <taxon>Bacteroidota</taxon>
        <taxon>Cytophagia</taxon>
        <taxon>Cytophagales</taxon>
        <taxon>Flammeovirgaceae</taxon>
        <taxon>Flammeovirga</taxon>
    </lineage>
</organism>
<dbReference type="PROSITE" id="PS51257">
    <property type="entry name" value="PROKAR_LIPOPROTEIN"/>
    <property type="match status" value="1"/>
</dbReference>
<dbReference type="GO" id="GO:0006355">
    <property type="term" value="P:regulation of DNA-templated transcription"/>
    <property type="evidence" value="ECO:0007669"/>
    <property type="project" value="InterPro"/>
</dbReference>
<evidence type="ECO:0000256" key="5">
    <source>
        <dbReference type="ARBA" id="ARBA00038253"/>
    </source>
</evidence>
<evidence type="ECO:0000256" key="8">
    <source>
        <dbReference type="SAM" id="Phobius"/>
    </source>
</evidence>
<comment type="similarity">
    <text evidence="5">Belongs to the Rap family.</text>
</comment>
<dbReference type="InterPro" id="IPR019734">
    <property type="entry name" value="TPR_rpt"/>
</dbReference>
<keyword evidence="12" id="KW-1185">Reference proteome</keyword>
<dbReference type="PANTHER" id="PTHR46630:SF1">
    <property type="entry name" value="TETRATRICOPEPTIDE REPEAT PROTEIN 29"/>
    <property type="match status" value="1"/>
</dbReference>
<dbReference type="Gene3D" id="1.10.10.10">
    <property type="entry name" value="Winged helix-like DNA-binding domain superfamily/Winged helix DNA-binding domain"/>
    <property type="match status" value="1"/>
</dbReference>
<evidence type="ECO:0000256" key="6">
    <source>
        <dbReference type="PROSITE-ProRule" id="PRU00339"/>
    </source>
</evidence>
<dbReference type="InterPro" id="IPR016032">
    <property type="entry name" value="Sig_transdc_resp-reg_C-effctor"/>
</dbReference>
<keyword evidence="2" id="KW-0963">Cytoplasm</keyword>
<dbReference type="GO" id="GO:0005737">
    <property type="term" value="C:cytoplasm"/>
    <property type="evidence" value="ECO:0007669"/>
    <property type="project" value="UniProtKB-SubCell"/>
</dbReference>
<feature type="chain" id="PRO_5031463685" evidence="9">
    <location>
        <begin position="29"/>
        <end position="669"/>
    </location>
</feature>
<feature type="domain" description="HTH luxR-type" evidence="10">
    <location>
        <begin position="611"/>
        <end position="657"/>
    </location>
</feature>
<dbReference type="AlphaFoldDB" id="A0A7X8SKJ0"/>